<protein>
    <submittedName>
        <fullName evidence="1">Uncharacterized protein</fullName>
    </submittedName>
</protein>
<dbReference type="Proteomes" id="UP000636949">
    <property type="component" value="Unassembled WGS sequence"/>
</dbReference>
<comment type="caution">
    <text evidence="1">The sequence shown here is derived from an EMBL/GenBank/DDBJ whole genome shotgun (WGS) entry which is preliminary data.</text>
</comment>
<proteinExistence type="predicted"/>
<accession>A0A8J3E9G6</accession>
<reference evidence="1" key="1">
    <citation type="journal article" date="2014" name="Int. J. Syst. Evol. Microbiol.">
        <title>Complete genome sequence of Corynebacterium casei LMG S-19264T (=DSM 44701T), isolated from a smear-ripened cheese.</title>
        <authorList>
            <consortium name="US DOE Joint Genome Institute (JGI-PGF)"/>
            <person name="Walter F."/>
            <person name="Albersmeier A."/>
            <person name="Kalinowski J."/>
            <person name="Ruckert C."/>
        </authorList>
    </citation>
    <scope>NUCLEOTIDE SEQUENCE</scope>
    <source>
        <strain evidence="1">CGMCC 1.15758</strain>
    </source>
</reference>
<sequence>MLLKKPYTKEGKTLHIRKSAKPNHDQAKIYKACNAPAIPLKQIITTL</sequence>
<dbReference type="EMBL" id="BMJS01000055">
    <property type="protein sequence ID" value="GGG07657.1"/>
    <property type="molecule type" value="Genomic_DNA"/>
</dbReference>
<dbReference type="AlphaFoldDB" id="A0A8J3E9G6"/>
<gene>
    <name evidence="1" type="ORF">GCM10010995_26500</name>
</gene>
<organism evidence="1 2">
    <name type="scientific">Cysteiniphilum litorale</name>
    <dbReference type="NCBI Taxonomy" id="2056700"/>
    <lineage>
        <taxon>Bacteria</taxon>
        <taxon>Pseudomonadati</taxon>
        <taxon>Pseudomonadota</taxon>
        <taxon>Gammaproteobacteria</taxon>
        <taxon>Thiotrichales</taxon>
        <taxon>Fastidiosibacteraceae</taxon>
        <taxon>Cysteiniphilum</taxon>
    </lineage>
</organism>
<evidence type="ECO:0000313" key="2">
    <source>
        <dbReference type="Proteomes" id="UP000636949"/>
    </source>
</evidence>
<reference evidence="1" key="2">
    <citation type="submission" date="2020-09" db="EMBL/GenBank/DDBJ databases">
        <authorList>
            <person name="Sun Q."/>
            <person name="Zhou Y."/>
        </authorList>
    </citation>
    <scope>NUCLEOTIDE SEQUENCE</scope>
    <source>
        <strain evidence="1">CGMCC 1.15758</strain>
    </source>
</reference>
<keyword evidence="2" id="KW-1185">Reference proteome</keyword>
<name>A0A8J3E9G6_9GAMM</name>
<evidence type="ECO:0000313" key="1">
    <source>
        <dbReference type="EMBL" id="GGG07657.1"/>
    </source>
</evidence>